<feature type="transmembrane region" description="Helical" evidence="1">
    <location>
        <begin position="72"/>
        <end position="93"/>
    </location>
</feature>
<keyword evidence="3" id="KW-1185">Reference proteome</keyword>
<accession>A0A8T0F4A7</accession>
<keyword evidence="1" id="KW-1133">Transmembrane helix</keyword>
<comment type="caution">
    <text evidence="2">The sequence shown here is derived from an EMBL/GenBank/DDBJ whole genome shotgun (WGS) entry which is preliminary data.</text>
</comment>
<sequence length="144" mass="16128">MEDWKHKIRSGQPTLLILWKVGGASDLFKTYTLFAKIKYKTAFPLLSLVLYPQRVVCPLRAAPMMMFSSGRLVMISWIFWRIVRTSCAAWALIVDGSMPYADVSIFQSVAFGAVYAVEIRISAASAIVSITTAATKRRDELALF</sequence>
<keyword evidence="1" id="KW-0812">Transmembrane</keyword>
<evidence type="ECO:0000256" key="1">
    <source>
        <dbReference type="SAM" id="Phobius"/>
    </source>
</evidence>
<dbReference type="EMBL" id="JABXBU010000030">
    <property type="protein sequence ID" value="KAF8786036.1"/>
    <property type="molecule type" value="Genomic_DNA"/>
</dbReference>
<protein>
    <submittedName>
        <fullName evidence="2">Uncharacterized protein</fullName>
    </submittedName>
</protein>
<keyword evidence="1" id="KW-0472">Membrane</keyword>
<evidence type="ECO:0000313" key="3">
    <source>
        <dbReference type="Proteomes" id="UP000807504"/>
    </source>
</evidence>
<name>A0A8T0F4A7_ARGBR</name>
<reference evidence="2" key="2">
    <citation type="submission" date="2020-06" db="EMBL/GenBank/DDBJ databases">
        <authorList>
            <person name="Sheffer M."/>
        </authorList>
    </citation>
    <scope>NUCLEOTIDE SEQUENCE</scope>
</reference>
<feature type="transmembrane region" description="Helical" evidence="1">
    <location>
        <begin position="105"/>
        <end position="128"/>
    </location>
</feature>
<organism evidence="2 3">
    <name type="scientific">Argiope bruennichi</name>
    <name type="common">Wasp spider</name>
    <name type="synonym">Aranea bruennichi</name>
    <dbReference type="NCBI Taxonomy" id="94029"/>
    <lineage>
        <taxon>Eukaryota</taxon>
        <taxon>Metazoa</taxon>
        <taxon>Ecdysozoa</taxon>
        <taxon>Arthropoda</taxon>
        <taxon>Chelicerata</taxon>
        <taxon>Arachnida</taxon>
        <taxon>Araneae</taxon>
        <taxon>Araneomorphae</taxon>
        <taxon>Entelegynae</taxon>
        <taxon>Araneoidea</taxon>
        <taxon>Araneidae</taxon>
        <taxon>Argiope</taxon>
    </lineage>
</organism>
<reference evidence="2" key="1">
    <citation type="journal article" date="2020" name="bioRxiv">
        <title>Chromosome-level reference genome of the European wasp spider Argiope bruennichi: a resource for studies on range expansion and evolutionary adaptation.</title>
        <authorList>
            <person name="Sheffer M.M."/>
            <person name="Hoppe A."/>
            <person name="Krehenwinkel H."/>
            <person name="Uhl G."/>
            <person name="Kuss A.W."/>
            <person name="Jensen L."/>
            <person name="Jensen C."/>
            <person name="Gillespie R.G."/>
            <person name="Hoff K.J."/>
            <person name="Prost S."/>
        </authorList>
    </citation>
    <scope>NUCLEOTIDE SEQUENCE</scope>
</reference>
<proteinExistence type="predicted"/>
<dbReference type="AlphaFoldDB" id="A0A8T0F4A7"/>
<evidence type="ECO:0000313" key="2">
    <source>
        <dbReference type="EMBL" id="KAF8786036.1"/>
    </source>
</evidence>
<gene>
    <name evidence="2" type="ORF">HNY73_011512</name>
</gene>
<dbReference type="Proteomes" id="UP000807504">
    <property type="component" value="Unassembled WGS sequence"/>
</dbReference>